<evidence type="ECO:0000256" key="8">
    <source>
        <dbReference type="ARBA" id="ARBA00022989"/>
    </source>
</evidence>
<feature type="transmembrane region" description="Helical" evidence="10">
    <location>
        <begin position="660"/>
        <end position="680"/>
    </location>
</feature>
<feature type="domain" description="ABC transporter" evidence="11">
    <location>
        <begin position="380"/>
        <end position="618"/>
    </location>
</feature>
<evidence type="ECO:0000256" key="4">
    <source>
        <dbReference type="ARBA" id="ARBA00022692"/>
    </source>
</evidence>
<dbReference type="PROSITE" id="PS00211">
    <property type="entry name" value="ABC_TRANSPORTER_1"/>
    <property type="match status" value="2"/>
</dbReference>
<dbReference type="InterPro" id="IPR027417">
    <property type="entry name" value="P-loop_NTPase"/>
</dbReference>
<feature type="transmembrane region" description="Helical" evidence="10">
    <location>
        <begin position="726"/>
        <end position="747"/>
    </location>
</feature>
<dbReference type="PROSITE" id="PS50929">
    <property type="entry name" value="ABC_TM1F"/>
    <property type="match status" value="2"/>
</dbReference>
<keyword evidence="8 10" id="KW-1133">Transmembrane helix</keyword>
<dbReference type="GO" id="GO:0016887">
    <property type="term" value="F:ATP hydrolysis activity"/>
    <property type="evidence" value="ECO:0007669"/>
    <property type="project" value="InterPro"/>
</dbReference>
<evidence type="ECO:0000256" key="5">
    <source>
        <dbReference type="ARBA" id="ARBA00022737"/>
    </source>
</evidence>
<evidence type="ECO:0000313" key="14">
    <source>
        <dbReference type="Proteomes" id="UP000410492"/>
    </source>
</evidence>
<dbReference type="FunFam" id="1.20.1560.10:FF:000006">
    <property type="entry name" value="ATP-binding cassette, sub-family C (CFTR/MRP), member 9"/>
    <property type="match status" value="1"/>
</dbReference>
<dbReference type="GO" id="GO:0140359">
    <property type="term" value="F:ABC-type transporter activity"/>
    <property type="evidence" value="ECO:0007669"/>
    <property type="project" value="InterPro"/>
</dbReference>
<evidence type="ECO:0000256" key="6">
    <source>
        <dbReference type="ARBA" id="ARBA00022741"/>
    </source>
</evidence>
<feature type="non-terminal residue" evidence="13">
    <location>
        <position position="1282"/>
    </location>
</feature>
<dbReference type="SUPFAM" id="SSF52540">
    <property type="entry name" value="P-loop containing nucleoside triphosphate hydrolases"/>
    <property type="match status" value="2"/>
</dbReference>
<keyword evidence="4 10" id="KW-0812">Transmembrane</keyword>
<feature type="transmembrane region" description="Helical" evidence="10">
    <location>
        <begin position="303"/>
        <end position="329"/>
    </location>
</feature>
<dbReference type="PROSITE" id="PS50893">
    <property type="entry name" value="ABC_TRANSPORTER_2"/>
    <property type="match status" value="2"/>
</dbReference>
<evidence type="ECO:0000256" key="9">
    <source>
        <dbReference type="ARBA" id="ARBA00023136"/>
    </source>
</evidence>
<evidence type="ECO:0000256" key="1">
    <source>
        <dbReference type="ARBA" id="ARBA00004141"/>
    </source>
</evidence>
<evidence type="ECO:0000256" key="2">
    <source>
        <dbReference type="ARBA" id="ARBA00009726"/>
    </source>
</evidence>
<feature type="domain" description="ABC transmembrane type-1" evidence="12">
    <location>
        <begin position="671"/>
        <end position="966"/>
    </location>
</feature>
<feature type="transmembrane region" description="Helical" evidence="10">
    <location>
        <begin position="909"/>
        <end position="930"/>
    </location>
</feature>
<dbReference type="SUPFAM" id="SSF90123">
    <property type="entry name" value="ABC transporter transmembrane region"/>
    <property type="match status" value="2"/>
</dbReference>
<evidence type="ECO:0000259" key="12">
    <source>
        <dbReference type="PROSITE" id="PS50929"/>
    </source>
</evidence>
<dbReference type="InterPro" id="IPR044746">
    <property type="entry name" value="ABCC_6TM_D1"/>
</dbReference>
<dbReference type="CDD" id="cd03250">
    <property type="entry name" value="ABCC_MRP_domain1"/>
    <property type="match status" value="1"/>
</dbReference>
<name>A0A653CKQ9_CALMS</name>
<sequence>MDHIEKRKRKKNPRETANIISLLTFGYTLGLFRKGLKKDLEEDNLYEVLDSCRSKKCGDKAERRWNKKQNIFKLLLKNFGWQYISICVADVAWTQLYSVMQPYGLSRLISYFEPNQTQITKSDAYYCAGIVVLLNIFKSTFWQNIHIYEIILGIKIRASLKSLLYRKSLRLSPAAQSATNLGNIVTLLTKDIYSIENNLWLLMDFNTFLMQSVTISYLLWRRMGNCAFIALGMMFGTMPVQIYLSTLITKMRLKVGKYSDDRLHVMQETLSAIKIIKMYTWEIFFINRISESRKKEIVSMMRIFYVNYVLVTIGIITSKITFLVLILAYIWLGNTTSTEMIFYVLSLFHQLTTALGVMLPVNMGKVAQFRAAFIRLNKILQAEELEKIDEEKCTGNPHIEAKAASVKIDGKEVLKDVTFEINFGLTIVSGLVGAGKSSLLKFILRDYPMTNGRLNIAGSISYASQEPWLFPSSIKQNILFGEAYDKARYNEVLKVCALEYDLSLLDNGDETIVADRGQNLSKGQQSRINLARAVYRKCDIYLLDDSLTALDRHVQEYIFNECVQKFLKNKVVVLVSQNSKQIDKADYVIMMDQGMIVSAGKPEEIDKRKLNGIKALKNDDIDDEVVKKEVLETEQQFTKKKVYQEKKKEGKVDLEVYKKYFRYGGGFLVFALIICLYILAQVFESVADKLLAKWIDLQQKVLDMQSNSTINATVFEDTASLKDNTFGMYTTLTIMKSVMGLVKYYALLRFCRSASVKIHNAMSSCVVNAEMKFFDNHFIGNILNRFSYDLNNIDESLPFVFPILISVMFTCMGSAIVVATVNWVLLIPCSAFFAVLVAMRMGYIPTSRSLKRLEAATRSPLVGHINSSLEGITTVRAFKAQAILKDEFDKHQDLYTSALFTLRVTMTAFGFFMDFVCTIFTILIISRFLFFEHDISAGNVGLVLNQVFMLTDHVQWAIRQWAQLENHMTSVERALEYTVIKQESITGREPKNWPKDGAIMYNNVSLYYENTKSPVVRNVTFQIKPRERIGIVGRTGAGKSSIISTLFRLYDCEGRIDIDHVDIKEVSLKYLRSKIAIIPQDPILFSGTIRENIDPYKTYPDSRIWETISKVKIKGIIPNLDMTIQDNGSNFSAGQKQLICLARAVIGKCKIVVLDEATANMDPFTDKMLHAVIEEVFSDCTILTIAHRLQYIMDCDKVIVMDNGELVECDNPKDLLQYIMDCDKVIVMDNGELVECDNPKDLLQYIMDCDKVIVMDNGELVECDNPKDLLQNQSSLFYKMCK</sequence>
<dbReference type="Gene3D" id="1.20.1560.10">
    <property type="entry name" value="ABC transporter type 1, transmembrane domain"/>
    <property type="match status" value="2"/>
</dbReference>
<feature type="transmembrane region" description="Helical" evidence="10">
    <location>
        <begin position="797"/>
        <end position="817"/>
    </location>
</feature>
<dbReference type="GO" id="GO:0005524">
    <property type="term" value="F:ATP binding"/>
    <property type="evidence" value="ECO:0007669"/>
    <property type="project" value="UniProtKB-KW"/>
</dbReference>
<feature type="transmembrane region" description="Helical" evidence="10">
    <location>
        <begin position="823"/>
        <end position="843"/>
    </location>
</feature>
<dbReference type="EMBL" id="CAACVG010008084">
    <property type="protein sequence ID" value="VEN48363.1"/>
    <property type="molecule type" value="Genomic_DNA"/>
</dbReference>
<evidence type="ECO:0000256" key="3">
    <source>
        <dbReference type="ARBA" id="ARBA00022448"/>
    </source>
</evidence>
<dbReference type="FunFam" id="3.40.50.300:FF:003146">
    <property type="entry name" value="Predicted protein"/>
    <property type="match status" value="1"/>
</dbReference>
<reference evidence="13 14" key="1">
    <citation type="submission" date="2019-01" db="EMBL/GenBank/DDBJ databases">
        <authorList>
            <person name="Sayadi A."/>
        </authorList>
    </citation>
    <scope>NUCLEOTIDE SEQUENCE [LARGE SCALE GENOMIC DNA]</scope>
</reference>
<dbReference type="PANTHER" id="PTHR24223:SF448">
    <property type="entry name" value="FI20146P1-RELATED"/>
    <property type="match status" value="1"/>
</dbReference>
<keyword evidence="9 10" id="KW-0472">Membrane</keyword>
<evidence type="ECO:0000259" key="11">
    <source>
        <dbReference type="PROSITE" id="PS50893"/>
    </source>
</evidence>
<evidence type="ECO:0000256" key="10">
    <source>
        <dbReference type="SAM" id="Phobius"/>
    </source>
</evidence>
<organism evidence="13 14">
    <name type="scientific">Callosobruchus maculatus</name>
    <name type="common">Southern cowpea weevil</name>
    <name type="synonym">Pulse bruchid</name>
    <dbReference type="NCBI Taxonomy" id="64391"/>
    <lineage>
        <taxon>Eukaryota</taxon>
        <taxon>Metazoa</taxon>
        <taxon>Ecdysozoa</taxon>
        <taxon>Arthropoda</taxon>
        <taxon>Hexapoda</taxon>
        <taxon>Insecta</taxon>
        <taxon>Pterygota</taxon>
        <taxon>Neoptera</taxon>
        <taxon>Endopterygota</taxon>
        <taxon>Coleoptera</taxon>
        <taxon>Polyphaga</taxon>
        <taxon>Cucujiformia</taxon>
        <taxon>Chrysomeloidea</taxon>
        <taxon>Chrysomelidae</taxon>
        <taxon>Bruchinae</taxon>
        <taxon>Bruchini</taxon>
        <taxon>Callosobruchus</taxon>
    </lineage>
</organism>
<dbReference type="Proteomes" id="UP000410492">
    <property type="component" value="Unassembled WGS sequence"/>
</dbReference>
<dbReference type="FunFam" id="1.20.1560.10:FF:000014">
    <property type="entry name" value="Multidrug resistance-associated protein member 4"/>
    <property type="match status" value="1"/>
</dbReference>
<keyword evidence="7" id="KW-0067">ATP-binding</keyword>
<dbReference type="OrthoDB" id="6500128at2759"/>
<feature type="domain" description="ABC transmembrane type-1" evidence="12">
    <location>
        <begin position="98"/>
        <end position="361"/>
    </location>
</feature>
<proteinExistence type="inferred from homology"/>
<evidence type="ECO:0000256" key="7">
    <source>
        <dbReference type="ARBA" id="ARBA00022840"/>
    </source>
</evidence>
<evidence type="ECO:0008006" key="15">
    <source>
        <dbReference type="Google" id="ProtNLM"/>
    </source>
</evidence>
<dbReference type="InterPro" id="IPR017871">
    <property type="entry name" value="ABC_transporter-like_CS"/>
</dbReference>
<dbReference type="FunFam" id="3.40.50.300:FF:000610">
    <property type="entry name" value="Multidrug resistance-associated ABC transporter"/>
    <property type="match status" value="1"/>
</dbReference>
<dbReference type="CDD" id="cd18580">
    <property type="entry name" value="ABC_6TM_ABCC_D2"/>
    <property type="match status" value="1"/>
</dbReference>
<dbReference type="PANTHER" id="PTHR24223">
    <property type="entry name" value="ATP-BINDING CASSETTE SUB-FAMILY C"/>
    <property type="match status" value="1"/>
</dbReference>
<accession>A0A653CKQ9</accession>
<dbReference type="InterPro" id="IPR003439">
    <property type="entry name" value="ABC_transporter-like_ATP-bd"/>
</dbReference>
<dbReference type="InterPro" id="IPR036640">
    <property type="entry name" value="ABC1_TM_sf"/>
</dbReference>
<feature type="transmembrane region" description="Helical" evidence="10">
    <location>
        <begin position="226"/>
        <end position="244"/>
    </location>
</feature>
<dbReference type="SMART" id="SM00382">
    <property type="entry name" value="AAA"/>
    <property type="match status" value="2"/>
</dbReference>
<comment type="subcellular location">
    <subcellularLocation>
        <location evidence="1">Membrane</location>
        <topology evidence="1">Multi-pass membrane protein</topology>
    </subcellularLocation>
</comment>
<dbReference type="GO" id="GO:0016020">
    <property type="term" value="C:membrane"/>
    <property type="evidence" value="ECO:0007669"/>
    <property type="project" value="UniProtKB-SubCell"/>
</dbReference>
<dbReference type="InterPro" id="IPR044726">
    <property type="entry name" value="ABCC_6TM_D2"/>
</dbReference>
<keyword evidence="3" id="KW-0813">Transport</keyword>
<feature type="transmembrane region" description="Helical" evidence="10">
    <location>
        <begin position="341"/>
        <end position="361"/>
    </location>
</feature>
<comment type="similarity">
    <text evidence="2">Belongs to the ABC transporter superfamily. ABCC family. Conjugate transporter (TC 3.A.1.208) subfamily.</text>
</comment>
<keyword evidence="14" id="KW-1185">Reference proteome</keyword>
<feature type="transmembrane region" description="Helical" evidence="10">
    <location>
        <begin position="199"/>
        <end position="220"/>
    </location>
</feature>
<dbReference type="Pfam" id="PF00005">
    <property type="entry name" value="ABC_tran"/>
    <property type="match status" value="2"/>
</dbReference>
<dbReference type="InterPro" id="IPR003593">
    <property type="entry name" value="AAA+_ATPase"/>
</dbReference>
<dbReference type="CDD" id="cd03244">
    <property type="entry name" value="ABCC_MRP_domain2"/>
    <property type="match status" value="1"/>
</dbReference>
<dbReference type="CDD" id="cd18579">
    <property type="entry name" value="ABC_6TM_ABCC_D1"/>
    <property type="match status" value="1"/>
</dbReference>
<dbReference type="InterPro" id="IPR011527">
    <property type="entry name" value="ABC1_TM_dom"/>
</dbReference>
<keyword evidence="6" id="KW-0547">Nucleotide-binding</keyword>
<dbReference type="Gene3D" id="3.40.50.300">
    <property type="entry name" value="P-loop containing nucleotide triphosphate hydrolases"/>
    <property type="match status" value="3"/>
</dbReference>
<evidence type="ECO:0000313" key="13">
    <source>
        <dbReference type="EMBL" id="VEN48363.1"/>
    </source>
</evidence>
<gene>
    <name evidence="13" type="ORF">CALMAC_LOCUS9847</name>
</gene>
<dbReference type="Pfam" id="PF00664">
    <property type="entry name" value="ABC_membrane"/>
    <property type="match status" value="2"/>
</dbReference>
<keyword evidence="5" id="KW-0677">Repeat</keyword>
<protein>
    <recommendedName>
        <fullName evidence="15">ABC transmembrane type-1 domain-containing protein</fullName>
    </recommendedName>
</protein>
<dbReference type="InterPro" id="IPR050173">
    <property type="entry name" value="ABC_transporter_C-like"/>
</dbReference>
<feature type="domain" description="ABC transporter" evidence="11">
    <location>
        <begin position="999"/>
        <end position="1228"/>
    </location>
</feature>